<comment type="caution">
    <text evidence="7">The sequence shown here is derived from an EMBL/GenBank/DDBJ whole genome shotgun (WGS) entry which is preliminary data.</text>
</comment>
<dbReference type="SUPFAM" id="SSF56801">
    <property type="entry name" value="Acetyl-CoA synthetase-like"/>
    <property type="match status" value="1"/>
</dbReference>
<evidence type="ECO:0000256" key="3">
    <source>
        <dbReference type="ARBA" id="ARBA00022741"/>
    </source>
</evidence>
<evidence type="ECO:0000256" key="2">
    <source>
        <dbReference type="ARBA" id="ARBA00022598"/>
    </source>
</evidence>
<dbReference type="GO" id="GO:0015645">
    <property type="term" value="F:fatty acid ligase activity"/>
    <property type="evidence" value="ECO:0007669"/>
    <property type="project" value="TreeGrafter"/>
</dbReference>
<keyword evidence="8" id="KW-1185">Reference proteome</keyword>
<evidence type="ECO:0000259" key="6">
    <source>
        <dbReference type="Pfam" id="PF13193"/>
    </source>
</evidence>
<dbReference type="InterPro" id="IPR000873">
    <property type="entry name" value="AMP-dep_synth/lig_dom"/>
</dbReference>
<reference evidence="7 8" key="1">
    <citation type="submission" date="2018-03" db="EMBL/GenBank/DDBJ databases">
        <title>Genomic Encyclopedia of Type Strains, Phase III (KMG-III): the genomes of soil and plant-associated and newly described type strains.</title>
        <authorList>
            <person name="Whitman W."/>
        </authorList>
    </citation>
    <scope>NUCLEOTIDE SEQUENCE [LARGE SCALE GENOMIC DNA]</scope>
    <source>
        <strain evidence="7 8">CGMCC 4.7125</strain>
    </source>
</reference>
<dbReference type="Gene3D" id="3.30.300.30">
    <property type="match status" value="1"/>
</dbReference>
<organism evidence="7 8">
    <name type="scientific">Prauserella shujinwangii</name>
    <dbReference type="NCBI Taxonomy" id="1453103"/>
    <lineage>
        <taxon>Bacteria</taxon>
        <taxon>Bacillati</taxon>
        <taxon>Actinomycetota</taxon>
        <taxon>Actinomycetes</taxon>
        <taxon>Pseudonocardiales</taxon>
        <taxon>Pseudonocardiaceae</taxon>
        <taxon>Prauserella</taxon>
    </lineage>
</organism>
<dbReference type="GO" id="GO:0016405">
    <property type="term" value="F:CoA-ligase activity"/>
    <property type="evidence" value="ECO:0007669"/>
    <property type="project" value="UniProtKB-ARBA"/>
</dbReference>
<comment type="similarity">
    <text evidence="1">Belongs to the ATP-dependent AMP-binding enzyme family.</text>
</comment>
<gene>
    <name evidence="7" type="ORF">B0I33_102219</name>
</gene>
<dbReference type="PANTHER" id="PTHR43605">
    <property type="entry name" value="ACYL-COENZYME A SYNTHETASE"/>
    <property type="match status" value="1"/>
</dbReference>
<dbReference type="OrthoDB" id="9803968at2"/>
<dbReference type="Gene3D" id="3.40.50.12780">
    <property type="entry name" value="N-terminal domain of ligase-like"/>
    <property type="match status" value="1"/>
</dbReference>
<proteinExistence type="inferred from homology"/>
<dbReference type="AlphaFoldDB" id="A0A2T0M0J3"/>
<evidence type="ECO:0000256" key="4">
    <source>
        <dbReference type="ARBA" id="ARBA00022840"/>
    </source>
</evidence>
<sequence length="551" mass="60507">MDAPPFPPGPCDQRVDELLQRYSAGNTPTSELLCDSRHDEDVAYTVIDHDLDARILTYGELEASSRRLAAALRDLGIGPGDRVATWLGKSSELLVAVLATWRLGAVYVPLFTAFAAPAVRTRLRDSGTKVLICDDTQRRKLTTEALPDNTTVVVAGDPTHPDDVSFTDLIDSTQPLATSYRDKPDDPLIQIFTSGTTGTPKGVLVPKRALAAFHAYMEFGLDVRRDDVFWNAADPGWGYGLYFGIIGSFCSRVPSVLVQGGFSVERTYEVLSRLRVTNFAAAPTVYRALRSSTAPIPRDLAIRAASAAGEPLTPEVNQWAVRALGVAVHDHYGQTELGMVINNHHHPELRKPLRKGSMGHPMPGWTAAILEMDGDTVAPPGTLGRIAFDLQRSPLAWFTGYERAPEKTAEKHSADGRWYLTGDTGYVDGDGYFHFQSRDDDVIIMAGYRIGPFDIESVLVTHPAVAEAAVIAAPDPLKGEVLEAYVVPRDDLRDPAQLTRDLQQLVKTKYAAHAYPRQVHFVSELPKTPSGKIQRYVLRKRRVEQTEGVVS</sequence>
<accession>A0A2T0M0J3</accession>
<evidence type="ECO:0000259" key="5">
    <source>
        <dbReference type="Pfam" id="PF00501"/>
    </source>
</evidence>
<keyword evidence="2" id="KW-0436">Ligase</keyword>
<protein>
    <submittedName>
        <fullName evidence="7">Acetyl-CoA synthetase</fullName>
    </submittedName>
</protein>
<keyword evidence="3" id="KW-0547">Nucleotide-binding</keyword>
<dbReference type="InterPro" id="IPR045851">
    <property type="entry name" value="AMP-bd_C_sf"/>
</dbReference>
<dbReference type="Pfam" id="PF00501">
    <property type="entry name" value="AMP-binding"/>
    <property type="match status" value="1"/>
</dbReference>
<dbReference type="InterPro" id="IPR042099">
    <property type="entry name" value="ANL_N_sf"/>
</dbReference>
<dbReference type="GO" id="GO:0004321">
    <property type="term" value="F:fatty-acyl-CoA synthase activity"/>
    <property type="evidence" value="ECO:0007669"/>
    <property type="project" value="TreeGrafter"/>
</dbReference>
<evidence type="ECO:0000256" key="1">
    <source>
        <dbReference type="ARBA" id="ARBA00006432"/>
    </source>
</evidence>
<name>A0A2T0M0J3_9PSEU</name>
<feature type="domain" description="AMP-binding enzyme C-terminal" evidence="6">
    <location>
        <begin position="455"/>
        <end position="532"/>
    </location>
</feature>
<evidence type="ECO:0000313" key="7">
    <source>
        <dbReference type="EMBL" id="PRX50101.1"/>
    </source>
</evidence>
<dbReference type="GO" id="GO:0005524">
    <property type="term" value="F:ATP binding"/>
    <property type="evidence" value="ECO:0007669"/>
    <property type="project" value="UniProtKB-KW"/>
</dbReference>
<dbReference type="Proteomes" id="UP000238362">
    <property type="component" value="Unassembled WGS sequence"/>
</dbReference>
<evidence type="ECO:0000313" key="8">
    <source>
        <dbReference type="Proteomes" id="UP000238362"/>
    </source>
</evidence>
<keyword evidence="4" id="KW-0067">ATP-binding</keyword>
<dbReference type="GO" id="GO:0006633">
    <property type="term" value="P:fatty acid biosynthetic process"/>
    <property type="evidence" value="ECO:0007669"/>
    <property type="project" value="TreeGrafter"/>
</dbReference>
<dbReference type="FunFam" id="3.30.300.30:FF:000005">
    <property type="entry name" value="Acyl-coenzyme A synthetase ACSM5, mitochondrial"/>
    <property type="match status" value="1"/>
</dbReference>
<dbReference type="InterPro" id="IPR051087">
    <property type="entry name" value="Mitochondrial_ACSM"/>
</dbReference>
<dbReference type="GO" id="GO:0006637">
    <property type="term" value="P:acyl-CoA metabolic process"/>
    <property type="evidence" value="ECO:0007669"/>
    <property type="project" value="TreeGrafter"/>
</dbReference>
<dbReference type="PANTHER" id="PTHR43605:SF10">
    <property type="entry name" value="ACYL-COA SYNTHETASE MEDIUM CHAIN FAMILY MEMBER 3"/>
    <property type="match status" value="1"/>
</dbReference>
<dbReference type="EMBL" id="PVNH01000002">
    <property type="protein sequence ID" value="PRX50101.1"/>
    <property type="molecule type" value="Genomic_DNA"/>
</dbReference>
<dbReference type="InterPro" id="IPR025110">
    <property type="entry name" value="AMP-bd_C"/>
</dbReference>
<feature type="domain" description="AMP-dependent synthetase/ligase" evidence="5">
    <location>
        <begin position="48"/>
        <end position="387"/>
    </location>
</feature>
<dbReference type="Pfam" id="PF13193">
    <property type="entry name" value="AMP-binding_C"/>
    <property type="match status" value="1"/>
</dbReference>